<dbReference type="EMBL" id="JASDAP010000027">
    <property type="protein sequence ID" value="KAK1878322.1"/>
    <property type="molecule type" value="Genomic_DNA"/>
</dbReference>
<protein>
    <submittedName>
        <fullName evidence="2">Capsid protein VP1</fullName>
    </submittedName>
</protein>
<sequence length="98" mass="10748">HRATATYEERESKEAVECGRRPQEGAATAQDSALISDTAGRQALSPVTLFSTCSPLCVPPNSLRENSHYTITFSVIGPLCAPMTRESDFENQLEDFLQ</sequence>
<accession>A0AAD9B6Q1</accession>
<dbReference type="AlphaFoldDB" id="A0AAD9B6Q1"/>
<proteinExistence type="predicted"/>
<comment type="caution">
    <text evidence="2">The sequence shown here is derived from an EMBL/GenBank/DDBJ whole genome shotgun (WGS) entry which is preliminary data.</text>
</comment>
<feature type="region of interest" description="Disordered" evidence="1">
    <location>
        <begin position="1"/>
        <end position="31"/>
    </location>
</feature>
<evidence type="ECO:0000313" key="2">
    <source>
        <dbReference type="EMBL" id="KAK1878322.1"/>
    </source>
</evidence>
<evidence type="ECO:0000256" key="1">
    <source>
        <dbReference type="SAM" id="MobiDB-lite"/>
    </source>
</evidence>
<reference evidence="2" key="1">
    <citation type="submission" date="2023-04" db="EMBL/GenBank/DDBJ databases">
        <title>Chromosome-level genome of Chaenocephalus aceratus.</title>
        <authorList>
            <person name="Park H."/>
        </authorList>
    </citation>
    <scope>NUCLEOTIDE SEQUENCE</scope>
    <source>
        <strain evidence="2">DE</strain>
        <tissue evidence="2">Muscle</tissue>
    </source>
</reference>
<name>A0AAD9B6Q1_DISEL</name>
<feature type="non-terminal residue" evidence="2">
    <location>
        <position position="98"/>
    </location>
</feature>
<feature type="compositionally biased region" description="Basic and acidic residues" evidence="1">
    <location>
        <begin position="7"/>
        <end position="23"/>
    </location>
</feature>
<organism evidence="2 3">
    <name type="scientific">Dissostichus eleginoides</name>
    <name type="common">Patagonian toothfish</name>
    <name type="synonym">Dissostichus amissus</name>
    <dbReference type="NCBI Taxonomy" id="100907"/>
    <lineage>
        <taxon>Eukaryota</taxon>
        <taxon>Metazoa</taxon>
        <taxon>Chordata</taxon>
        <taxon>Craniata</taxon>
        <taxon>Vertebrata</taxon>
        <taxon>Euteleostomi</taxon>
        <taxon>Actinopterygii</taxon>
        <taxon>Neopterygii</taxon>
        <taxon>Teleostei</taxon>
        <taxon>Neoteleostei</taxon>
        <taxon>Acanthomorphata</taxon>
        <taxon>Eupercaria</taxon>
        <taxon>Perciformes</taxon>
        <taxon>Notothenioidei</taxon>
        <taxon>Nototheniidae</taxon>
        <taxon>Dissostichus</taxon>
    </lineage>
</organism>
<keyword evidence="3" id="KW-1185">Reference proteome</keyword>
<dbReference type="Proteomes" id="UP001228049">
    <property type="component" value="Unassembled WGS sequence"/>
</dbReference>
<feature type="non-terminal residue" evidence="2">
    <location>
        <position position="1"/>
    </location>
</feature>
<gene>
    <name evidence="2" type="ORF">KUDE01_003628</name>
</gene>
<evidence type="ECO:0000313" key="3">
    <source>
        <dbReference type="Proteomes" id="UP001228049"/>
    </source>
</evidence>